<dbReference type="EMBL" id="JAZEWV010000011">
    <property type="protein sequence ID" value="MEE4543579.1"/>
    <property type="molecule type" value="Genomic_DNA"/>
</dbReference>
<feature type="compositionally biased region" description="Acidic residues" evidence="1">
    <location>
        <begin position="98"/>
        <end position="117"/>
    </location>
</feature>
<accession>A0ABU7PCN8</accession>
<keyword evidence="3" id="KW-1185">Reference proteome</keyword>
<name>A0ABU7PCN8_9ACTN</name>
<evidence type="ECO:0000313" key="2">
    <source>
        <dbReference type="EMBL" id="MEE4543579.1"/>
    </source>
</evidence>
<dbReference type="Proteomes" id="UP001344658">
    <property type="component" value="Unassembled WGS sequence"/>
</dbReference>
<sequence>MSTTEIPRGDSGPRYVRLQAELVLEVTAADELRGSALSRIDEDTFMPGVEREHARAAVGADESEALAYLVDPGELVAGLPGIELVQASWSCAHTEYDPQAEDDWDGDRAADEDDEEG</sequence>
<organism evidence="2 3">
    <name type="scientific">Actinacidiphila polyblastidii</name>
    <dbReference type="NCBI Taxonomy" id="3110430"/>
    <lineage>
        <taxon>Bacteria</taxon>
        <taxon>Bacillati</taxon>
        <taxon>Actinomycetota</taxon>
        <taxon>Actinomycetes</taxon>
        <taxon>Kitasatosporales</taxon>
        <taxon>Streptomycetaceae</taxon>
        <taxon>Actinacidiphila</taxon>
    </lineage>
</organism>
<protein>
    <submittedName>
        <fullName evidence="2">Uncharacterized protein</fullName>
    </submittedName>
</protein>
<reference evidence="2 3" key="1">
    <citation type="submission" date="2023-12" db="EMBL/GenBank/DDBJ databases">
        <title>Streptomyces sp. V4-01.</title>
        <authorList>
            <person name="Somphong A."/>
            <person name="Phongsopitanun W."/>
        </authorList>
    </citation>
    <scope>NUCLEOTIDE SEQUENCE [LARGE SCALE GENOMIC DNA]</scope>
    <source>
        <strain evidence="2 3">V4-01</strain>
    </source>
</reference>
<gene>
    <name evidence="2" type="ORF">V2S66_16555</name>
</gene>
<evidence type="ECO:0000313" key="3">
    <source>
        <dbReference type="Proteomes" id="UP001344658"/>
    </source>
</evidence>
<proteinExistence type="predicted"/>
<evidence type="ECO:0000256" key="1">
    <source>
        <dbReference type="SAM" id="MobiDB-lite"/>
    </source>
</evidence>
<dbReference type="RefSeq" id="WP_330796123.1">
    <property type="nucleotide sequence ID" value="NZ_JAZEWV010000011.1"/>
</dbReference>
<comment type="caution">
    <text evidence="2">The sequence shown here is derived from an EMBL/GenBank/DDBJ whole genome shotgun (WGS) entry which is preliminary data.</text>
</comment>
<feature type="region of interest" description="Disordered" evidence="1">
    <location>
        <begin position="93"/>
        <end position="117"/>
    </location>
</feature>